<name>A0AA38HX13_9CUCU</name>
<comment type="caution">
    <text evidence="1">The sequence shown here is derived from an EMBL/GenBank/DDBJ whole genome shotgun (WGS) entry which is preliminary data.</text>
</comment>
<evidence type="ECO:0000313" key="2">
    <source>
        <dbReference type="Proteomes" id="UP001168821"/>
    </source>
</evidence>
<protein>
    <submittedName>
        <fullName evidence="1">Uncharacterized protein</fullName>
    </submittedName>
</protein>
<gene>
    <name evidence="1" type="ORF">Zmor_022749</name>
</gene>
<dbReference type="EMBL" id="JALNTZ010000007">
    <property type="protein sequence ID" value="KAJ3645061.1"/>
    <property type="molecule type" value="Genomic_DNA"/>
</dbReference>
<reference evidence="1" key="1">
    <citation type="journal article" date="2023" name="G3 (Bethesda)">
        <title>Whole genome assemblies of Zophobas morio and Tenebrio molitor.</title>
        <authorList>
            <person name="Kaur S."/>
            <person name="Stinson S.A."/>
            <person name="diCenzo G.C."/>
        </authorList>
    </citation>
    <scope>NUCLEOTIDE SEQUENCE</scope>
    <source>
        <strain evidence="1">QUZm001</strain>
    </source>
</reference>
<organism evidence="1 2">
    <name type="scientific">Zophobas morio</name>
    <dbReference type="NCBI Taxonomy" id="2755281"/>
    <lineage>
        <taxon>Eukaryota</taxon>
        <taxon>Metazoa</taxon>
        <taxon>Ecdysozoa</taxon>
        <taxon>Arthropoda</taxon>
        <taxon>Hexapoda</taxon>
        <taxon>Insecta</taxon>
        <taxon>Pterygota</taxon>
        <taxon>Neoptera</taxon>
        <taxon>Endopterygota</taxon>
        <taxon>Coleoptera</taxon>
        <taxon>Polyphaga</taxon>
        <taxon>Cucujiformia</taxon>
        <taxon>Tenebrionidae</taxon>
        <taxon>Zophobas</taxon>
    </lineage>
</organism>
<accession>A0AA38HX13</accession>
<dbReference type="AlphaFoldDB" id="A0AA38HX13"/>
<evidence type="ECO:0000313" key="1">
    <source>
        <dbReference type="EMBL" id="KAJ3645061.1"/>
    </source>
</evidence>
<proteinExistence type="predicted"/>
<dbReference type="Proteomes" id="UP001168821">
    <property type="component" value="Unassembled WGS sequence"/>
</dbReference>
<sequence length="104" mass="12179">MKPEKPRRCSLFRRNSGNPSYSDKLKAEIQNYLEFLEKKQDESVTSPEPRQAVVLSENKKNFLTSLPSVECYVEVMTQFLDQHNAQCQKKKEMKTVLQNQLELI</sequence>
<keyword evidence="2" id="KW-1185">Reference proteome</keyword>